<feature type="signal peptide" evidence="13">
    <location>
        <begin position="1"/>
        <end position="28"/>
    </location>
</feature>
<dbReference type="PRINTS" id="PR01302">
    <property type="entry name" value="TYPE3IMPPROT"/>
</dbReference>
<comment type="similarity">
    <text evidence="1 12">Belongs to the FliP/MopC/SpaP family.</text>
</comment>
<feature type="transmembrane region" description="Helical" evidence="12">
    <location>
        <begin position="191"/>
        <end position="213"/>
    </location>
</feature>
<comment type="subcellular location">
    <subcellularLocation>
        <location evidence="12">Cell membrane</location>
        <topology evidence="12">Multi-pass membrane protein</topology>
    </subcellularLocation>
    <subcellularLocation>
        <location evidence="12">Bacterial flagellum basal body</location>
    </subcellularLocation>
</comment>
<evidence type="ECO:0000256" key="12">
    <source>
        <dbReference type="RuleBase" id="RU362069"/>
    </source>
</evidence>
<keyword evidence="7 12" id="KW-0653">Protein transport</keyword>
<name>A0A2W5BXP1_9BACT</name>
<keyword evidence="3 12" id="KW-0813">Transport</keyword>
<dbReference type="PANTHER" id="PTHR30587">
    <property type="entry name" value="FLAGELLAR BIOSYNTHETIC PROTEIN FLIP"/>
    <property type="match status" value="1"/>
</dbReference>
<dbReference type="GO" id="GO:0005886">
    <property type="term" value="C:plasma membrane"/>
    <property type="evidence" value="ECO:0007669"/>
    <property type="project" value="UniProtKB-SubCell"/>
</dbReference>
<dbReference type="GO" id="GO:0009306">
    <property type="term" value="P:protein secretion"/>
    <property type="evidence" value="ECO:0007669"/>
    <property type="project" value="UniProtKB-UniRule"/>
</dbReference>
<keyword evidence="11 12" id="KW-1006">Bacterial flagellum protein export</keyword>
<evidence type="ECO:0000256" key="11">
    <source>
        <dbReference type="ARBA" id="ARBA00023225"/>
    </source>
</evidence>
<keyword evidence="14" id="KW-0966">Cell projection</keyword>
<protein>
    <recommendedName>
        <fullName evidence="2 12">Flagellar biosynthetic protein FliP</fullName>
    </recommendedName>
</protein>
<dbReference type="NCBIfam" id="TIGR01103">
    <property type="entry name" value="fliP"/>
    <property type="match status" value="1"/>
</dbReference>
<feature type="transmembrane region" description="Helical" evidence="12">
    <location>
        <begin position="92"/>
        <end position="111"/>
    </location>
</feature>
<keyword evidence="5 12" id="KW-0812">Transmembrane</keyword>
<gene>
    <name evidence="12 14" type="primary">fliP</name>
    <name evidence="14" type="ORF">DI626_06345</name>
</gene>
<keyword evidence="10" id="KW-0975">Bacterial flagellum</keyword>
<dbReference type="Proteomes" id="UP000249557">
    <property type="component" value="Unassembled WGS sequence"/>
</dbReference>
<feature type="transmembrane region" description="Helical" evidence="12">
    <location>
        <begin position="225"/>
        <end position="246"/>
    </location>
</feature>
<keyword evidence="9 12" id="KW-0472">Membrane</keyword>
<dbReference type="InterPro" id="IPR005837">
    <property type="entry name" value="FliP"/>
</dbReference>
<dbReference type="EMBL" id="QFNK01000112">
    <property type="protein sequence ID" value="PZO86508.1"/>
    <property type="molecule type" value="Genomic_DNA"/>
</dbReference>
<evidence type="ECO:0000256" key="3">
    <source>
        <dbReference type="ARBA" id="ARBA00022448"/>
    </source>
</evidence>
<comment type="caution">
    <text evidence="14">The sequence shown here is derived from an EMBL/GenBank/DDBJ whole genome shotgun (WGS) entry which is preliminary data.</text>
</comment>
<keyword evidence="14" id="KW-0282">Flagellum</keyword>
<sequence length="258" mass="28106">MTVAARLKTAALFLFCGALLFVPHGAWAQALTLDLGGENEGTVSGRVIQMLALLTVLSLAPSIMIMMTAFTRIVVVLSFLRTAMGVQQTPPNTVIISLALFLTFFVMSPTLKAAYENGVQPLVAGEIEEVEAFDRTIAPFRAFMLSHVRENDLTLFSDMSGEGPFASAQEVPLHVIVPAFMISELRRAFEIGFMIFLPFVIIDMVTASILMSMGMMMLPPVMISLPFKIVFFVLVDGWYLICGSLIQSFNAVPLSPAG</sequence>
<keyword evidence="6 12" id="KW-1005">Bacterial flagellum biogenesis</keyword>
<organism evidence="14 15">
    <name type="scientific">Micavibrio aeruginosavorus</name>
    <dbReference type="NCBI Taxonomy" id="349221"/>
    <lineage>
        <taxon>Bacteria</taxon>
        <taxon>Pseudomonadati</taxon>
        <taxon>Bdellovibrionota</taxon>
        <taxon>Bdellovibrionia</taxon>
        <taxon>Bdellovibrionales</taxon>
        <taxon>Pseudobdellovibrionaceae</taxon>
        <taxon>Micavibrio</taxon>
    </lineage>
</organism>
<keyword evidence="4 12" id="KW-1003">Cell membrane</keyword>
<feature type="transmembrane region" description="Helical" evidence="12">
    <location>
        <begin position="52"/>
        <end position="80"/>
    </location>
</feature>
<dbReference type="PROSITE" id="PS01061">
    <property type="entry name" value="FLIP_2"/>
    <property type="match status" value="1"/>
</dbReference>
<evidence type="ECO:0000256" key="8">
    <source>
        <dbReference type="ARBA" id="ARBA00022989"/>
    </source>
</evidence>
<dbReference type="PROSITE" id="PS01060">
    <property type="entry name" value="FLIP_1"/>
    <property type="match status" value="1"/>
</dbReference>
<accession>A0A2W5BXP1</accession>
<evidence type="ECO:0000256" key="6">
    <source>
        <dbReference type="ARBA" id="ARBA00022795"/>
    </source>
</evidence>
<evidence type="ECO:0000256" key="13">
    <source>
        <dbReference type="SAM" id="SignalP"/>
    </source>
</evidence>
<evidence type="ECO:0000313" key="14">
    <source>
        <dbReference type="EMBL" id="PZO86508.1"/>
    </source>
</evidence>
<dbReference type="InterPro" id="IPR005838">
    <property type="entry name" value="T3SS_IM_P"/>
</dbReference>
<keyword evidence="14" id="KW-0969">Cilium</keyword>
<dbReference type="PANTHER" id="PTHR30587:SF0">
    <property type="entry name" value="FLAGELLAR BIOSYNTHETIC PROTEIN FLIP"/>
    <property type="match status" value="1"/>
</dbReference>
<dbReference type="GO" id="GO:0009425">
    <property type="term" value="C:bacterial-type flagellum basal body"/>
    <property type="evidence" value="ECO:0007669"/>
    <property type="project" value="UniProtKB-SubCell"/>
</dbReference>
<keyword evidence="13" id="KW-0732">Signal</keyword>
<dbReference type="Pfam" id="PF00813">
    <property type="entry name" value="FliP"/>
    <property type="match status" value="1"/>
</dbReference>
<dbReference type="GO" id="GO:0044781">
    <property type="term" value="P:bacterial-type flagellum organization"/>
    <property type="evidence" value="ECO:0007669"/>
    <property type="project" value="UniProtKB-UniRule"/>
</dbReference>
<dbReference type="AlphaFoldDB" id="A0A2W5BXP1"/>
<dbReference type="PRINTS" id="PR00951">
    <property type="entry name" value="FLGBIOSNFLIP"/>
</dbReference>
<evidence type="ECO:0000256" key="10">
    <source>
        <dbReference type="ARBA" id="ARBA00023143"/>
    </source>
</evidence>
<evidence type="ECO:0000256" key="2">
    <source>
        <dbReference type="ARBA" id="ARBA00021714"/>
    </source>
</evidence>
<dbReference type="NCBIfam" id="NF009438">
    <property type="entry name" value="PRK12797.1"/>
    <property type="match status" value="1"/>
</dbReference>
<comment type="function">
    <text evidence="12">Plays a role in the flagellum-specific transport system.</text>
</comment>
<evidence type="ECO:0000256" key="4">
    <source>
        <dbReference type="ARBA" id="ARBA00022475"/>
    </source>
</evidence>
<evidence type="ECO:0000313" key="15">
    <source>
        <dbReference type="Proteomes" id="UP000249557"/>
    </source>
</evidence>
<evidence type="ECO:0000256" key="9">
    <source>
        <dbReference type="ARBA" id="ARBA00023136"/>
    </source>
</evidence>
<feature type="chain" id="PRO_5016088261" description="Flagellar biosynthetic protein FliP" evidence="13">
    <location>
        <begin position="29"/>
        <end position="258"/>
    </location>
</feature>
<proteinExistence type="inferred from homology"/>
<keyword evidence="8 12" id="KW-1133">Transmembrane helix</keyword>
<reference evidence="14 15" key="1">
    <citation type="submission" date="2017-08" db="EMBL/GenBank/DDBJ databases">
        <title>Infants hospitalized years apart are colonized by the same room-sourced microbial strains.</title>
        <authorList>
            <person name="Brooks B."/>
            <person name="Olm M.R."/>
            <person name="Firek B.A."/>
            <person name="Baker R."/>
            <person name="Thomas B.C."/>
            <person name="Morowitz M.J."/>
            <person name="Banfield J.F."/>
        </authorList>
    </citation>
    <scope>NUCLEOTIDE SEQUENCE [LARGE SCALE GENOMIC DNA]</scope>
    <source>
        <strain evidence="14">S2_018_000_R2_104</strain>
    </source>
</reference>
<evidence type="ECO:0000256" key="5">
    <source>
        <dbReference type="ARBA" id="ARBA00022692"/>
    </source>
</evidence>
<evidence type="ECO:0000256" key="1">
    <source>
        <dbReference type="ARBA" id="ARBA00006257"/>
    </source>
</evidence>
<evidence type="ECO:0000256" key="7">
    <source>
        <dbReference type="ARBA" id="ARBA00022927"/>
    </source>
</evidence>